<evidence type="ECO:0000313" key="13">
    <source>
        <dbReference type="EMBL" id="CDO72593.1"/>
    </source>
</evidence>
<dbReference type="SUPFAM" id="SSF56112">
    <property type="entry name" value="Protein kinase-like (PK-like)"/>
    <property type="match status" value="1"/>
</dbReference>
<dbReference type="GO" id="GO:0005634">
    <property type="term" value="C:nucleus"/>
    <property type="evidence" value="ECO:0007669"/>
    <property type="project" value="TreeGrafter"/>
</dbReference>
<dbReference type="AlphaFoldDB" id="A0A060SJG4"/>
<proteinExistence type="predicted"/>
<evidence type="ECO:0000256" key="5">
    <source>
        <dbReference type="ARBA" id="ARBA00022777"/>
    </source>
</evidence>
<dbReference type="OrthoDB" id="63267at2759"/>
<dbReference type="EMBL" id="CCBP010000115">
    <property type="protein sequence ID" value="CDO72593.1"/>
    <property type="molecule type" value="Genomic_DNA"/>
</dbReference>
<dbReference type="PANTHER" id="PTHR24353">
    <property type="entry name" value="CYCLIC NUCLEOTIDE-DEPENDENT PROTEIN KINASE"/>
    <property type="match status" value="1"/>
</dbReference>
<dbReference type="PROSITE" id="PS00107">
    <property type="entry name" value="PROTEIN_KINASE_ATP"/>
    <property type="match status" value="1"/>
</dbReference>
<dbReference type="GO" id="GO:0004691">
    <property type="term" value="F:cAMP-dependent protein kinase activity"/>
    <property type="evidence" value="ECO:0007669"/>
    <property type="project" value="UniProtKB-EC"/>
</dbReference>
<dbReference type="EC" id="2.7.11.11" evidence="1"/>
<dbReference type="PANTHER" id="PTHR24353:SF153">
    <property type="entry name" value="CAMP-DEPENDENT PROTEIN KINASE CATALYTIC SUBUNIT 1"/>
    <property type="match status" value="1"/>
</dbReference>
<reference evidence="13" key="1">
    <citation type="submission" date="2014-01" db="EMBL/GenBank/DDBJ databases">
        <title>The genome of the white-rot fungus Pycnoporus cinnabarinus: a basidiomycete model with a versatile arsenal for lignocellulosic biomass breakdown.</title>
        <authorList>
            <person name="Levasseur A."/>
            <person name="Lomascolo A."/>
            <person name="Ruiz-Duenas F.J."/>
            <person name="Uzan E."/>
            <person name="Piumi F."/>
            <person name="Kues U."/>
            <person name="Ram A.F.J."/>
            <person name="Murat C."/>
            <person name="Haon M."/>
            <person name="Benoit I."/>
            <person name="Arfi Y."/>
            <person name="Chevret D."/>
            <person name="Drula E."/>
            <person name="Kwon M.J."/>
            <person name="Gouret P."/>
            <person name="Lesage-Meessen L."/>
            <person name="Lombard V."/>
            <person name="Mariette J."/>
            <person name="Noirot C."/>
            <person name="Park J."/>
            <person name="Patyshakuliyeva A."/>
            <person name="Wieneger R.A.B."/>
            <person name="Wosten H.A.B."/>
            <person name="Martin F."/>
            <person name="Coutinho P.M."/>
            <person name="de Vries R."/>
            <person name="Martinez A.T."/>
            <person name="Klopp C."/>
            <person name="Pontarotti P."/>
            <person name="Henrissat B."/>
            <person name="Record E."/>
        </authorList>
    </citation>
    <scope>NUCLEOTIDE SEQUENCE [LARGE SCALE GENOMIC DNA]</scope>
    <source>
        <strain evidence="13">BRFM137</strain>
    </source>
</reference>
<dbReference type="Proteomes" id="UP000029665">
    <property type="component" value="Unassembled WGS sequence"/>
</dbReference>
<dbReference type="PROSITE" id="PS50011">
    <property type="entry name" value="PROTEIN_KINASE_DOM"/>
    <property type="match status" value="1"/>
</dbReference>
<evidence type="ECO:0000256" key="2">
    <source>
        <dbReference type="ARBA" id="ARBA00022527"/>
    </source>
</evidence>
<accession>A0A060SJG4</accession>
<dbReference type="InterPro" id="IPR000719">
    <property type="entry name" value="Prot_kinase_dom"/>
</dbReference>
<dbReference type="SMART" id="SM00133">
    <property type="entry name" value="S_TK_X"/>
    <property type="match status" value="1"/>
</dbReference>
<keyword evidence="5" id="KW-0418">Kinase</keyword>
<dbReference type="HOGENOM" id="CLU_000288_63_5_1"/>
<evidence type="ECO:0000256" key="8">
    <source>
        <dbReference type="ARBA" id="ARBA00047454"/>
    </source>
</evidence>
<comment type="catalytic activity">
    <reaction evidence="7">
        <text>L-threonyl-[protein] + ATP = O-phospho-L-threonyl-[protein] + ADP + H(+)</text>
        <dbReference type="Rhea" id="RHEA:46608"/>
        <dbReference type="Rhea" id="RHEA-COMP:11060"/>
        <dbReference type="Rhea" id="RHEA-COMP:11605"/>
        <dbReference type="ChEBI" id="CHEBI:15378"/>
        <dbReference type="ChEBI" id="CHEBI:30013"/>
        <dbReference type="ChEBI" id="CHEBI:30616"/>
        <dbReference type="ChEBI" id="CHEBI:61977"/>
        <dbReference type="ChEBI" id="CHEBI:456216"/>
        <dbReference type="EC" id="2.7.11.11"/>
    </reaction>
</comment>
<comment type="catalytic activity">
    <reaction evidence="8">
        <text>L-seryl-[protein] + ATP = O-phospho-L-seryl-[protein] + ADP + H(+)</text>
        <dbReference type="Rhea" id="RHEA:17989"/>
        <dbReference type="Rhea" id="RHEA-COMP:9863"/>
        <dbReference type="Rhea" id="RHEA-COMP:11604"/>
        <dbReference type="ChEBI" id="CHEBI:15378"/>
        <dbReference type="ChEBI" id="CHEBI:29999"/>
        <dbReference type="ChEBI" id="CHEBI:30616"/>
        <dbReference type="ChEBI" id="CHEBI:83421"/>
        <dbReference type="ChEBI" id="CHEBI:456216"/>
        <dbReference type="EC" id="2.7.11.11"/>
    </reaction>
</comment>
<dbReference type="GO" id="GO:0005524">
    <property type="term" value="F:ATP binding"/>
    <property type="evidence" value="ECO:0007669"/>
    <property type="project" value="UniProtKB-UniRule"/>
</dbReference>
<dbReference type="Gene3D" id="3.30.200.20">
    <property type="entry name" value="Phosphorylase Kinase, domain 1"/>
    <property type="match status" value="2"/>
</dbReference>
<evidence type="ECO:0000256" key="3">
    <source>
        <dbReference type="ARBA" id="ARBA00022679"/>
    </source>
</evidence>
<keyword evidence="6 9" id="KW-0067">ATP-binding</keyword>
<feature type="compositionally biased region" description="Low complexity" evidence="10">
    <location>
        <begin position="49"/>
        <end position="62"/>
    </location>
</feature>
<dbReference type="STRING" id="5643.A0A060SJG4"/>
<keyword evidence="4 9" id="KW-0547">Nucleotide-binding</keyword>
<name>A0A060SJG4_PYCCI</name>
<organism evidence="13 14">
    <name type="scientific">Pycnoporus cinnabarinus</name>
    <name type="common">Cinnabar-red polypore</name>
    <name type="synonym">Trametes cinnabarina</name>
    <dbReference type="NCBI Taxonomy" id="5643"/>
    <lineage>
        <taxon>Eukaryota</taxon>
        <taxon>Fungi</taxon>
        <taxon>Dikarya</taxon>
        <taxon>Basidiomycota</taxon>
        <taxon>Agaricomycotina</taxon>
        <taxon>Agaricomycetes</taxon>
        <taxon>Polyporales</taxon>
        <taxon>Polyporaceae</taxon>
        <taxon>Trametes</taxon>
    </lineage>
</organism>
<keyword evidence="14" id="KW-1185">Reference proteome</keyword>
<feature type="domain" description="AGC-kinase C-terminal" evidence="12">
    <location>
        <begin position="363"/>
        <end position="424"/>
    </location>
</feature>
<feature type="region of interest" description="Disordered" evidence="10">
    <location>
        <begin position="42"/>
        <end position="63"/>
    </location>
</feature>
<gene>
    <name evidence="13" type="ORF">BN946_scf184985.g12</name>
</gene>
<keyword evidence="2" id="KW-0723">Serine/threonine-protein kinase</keyword>
<evidence type="ECO:0000259" key="11">
    <source>
        <dbReference type="PROSITE" id="PS50011"/>
    </source>
</evidence>
<evidence type="ECO:0000256" key="7">
    <source>
        <dbReference type="ARBA" id="ARBA00047292"/>
    </source>
</evidence>
<feature type="binding site" evidence="9">
    <location>
        <position position="193"/>
    </location>
    <ligand>
        <name>ATP</name>
        <dbReference type="ChEBI" id="CHEBI:30616"/>
    </ligand>
</feature>
<dbReference type="Pfam" id="PF00069">
    <property type="entry name" value="Pkinase"/>
    <property type="match status" value="1"/>
</dbReference>
<dbReference type="OMA" id="PPQNTAC"/>
<feature type="region of interest" description="Disordered" evidence="10">
    <location>
        <begin position="404"/>
        <end position="424"/>
    </location>
</feature>
<keyword evidence="3" id="KW-0808">Transferase</keyword>
<evidence type="ECO:0000256" key="10">
    <source>
        <dbReference type="SAM" id="MobiDB-lite"/>
    </source>
</evidence>
<evidence type="ECO:0000256" key="1">
    <source>
        <dbReference type="ARBA" id="ARBA00012444"/>
    </source>
</evidence>
<dbReference type="GO" id="GO:0005829">
    <property type="term" value="C:cytosol"/>
    <property type="evidence" value="ECO:0007669"/>
    <property type="project" value="TreeGrafter"/>
</dbReference>
<evidence type="ECO:0000313" key="14">
    <source>
        <dbReference type="Proteomes" id="UP000029665"/>
    </source>
</evidence>
<dbReference type="PROSITE" id="PS51285">
    <property type="entry name" value="AGC_KINASE_CTER"/>
    <property type="match status" value="1"/>
</dbReference>
<dbReference type="InterPro" id="IPR017441">
    <property type="entry name" value="Protein_kinase_ATP_BS"/>
</dbReference>
<dbReference type="FunFam" id="3.30.200.20:FF:000005">
    <property type="entry name" value="cAMP-dependent protein kinase catalytic subunit"/>
    <property type="match status" value="1"/>
</dbReference>
<sequence length="424" mass="48103">MVRTRSGAPEVSIGPLWEYNKEDITGYGRVAPNEEQWTFISRPTRRRSLSPSSSTPSSLFSSRLKRSARRTLALMIKRMASKLHLGQSKHVNADSASTSSAASSYTVSSQSALSLSHEHRASISTQRTSLHEWVDSQKQAMQQDPPAAEIEVRRTKGSYRLSDFIIQRTLGTGSFGRVHLVRSRHNMRFYAIKVLNKEKIVRMKQESHTRNEQAMLQAVQHPFIINLWGTFQDTANLYMVMDFVPGGELFTLLRRSNRFPDPVAKFYAAEIIGNARYNKSVDWYALGVLIFEMLSGLPPFHEPDISPVVLYEKIAQGPSCIKWPAFHPNATDLILKFMERDPSKRFGNLQHGAGDVFAHPWFREVDWSKLLNREITAPYLPRIAGDGDASAFERYPEDNAAAQYGEMTSDPYGDRFPDFEYTSS</sequence>
<dbReference type="InterPro" id="IPR011009">
    <property type="entry name" value="Kinase-like_dom_sf"/>
</dbReference>
<protein>
    <recommendedName>
        <fullName evidence="1">cAMP-dependent protein kinase</fullName>
        <ecNumber evidence="1">2.7.11.11</ecNumber>
    </recommendedName>
</protein>
<dbReference type="Gene3D" id="1.10.510.10">
    <property type="entry name" value="Transferase(Phosphotransferase) domain 1"/>
    <property type="match status" value="2"/>
</dbReference>
<comment type="caution">
    <text evidence="13">The sequence shown here is derived from an EMBL/GenBank/DDBJ whole genome shotgun (WGS) entry which is preliminary data.</text>
</comment>
<evidence type="ECO:0000256" key="4">
    <source>
        <dbReference type="ARBA" id="ARBA00022741"/>
    </source>
</evidence>
<feature type="domain" description="Protein kinase" evidence="11">
    <location>
        <begin position="164"/>
        <end position="424"/>
    </location>
</feature>
<feature type="region of interest" description="Disordered" evidence="10">
    <location>
        <begin position="126"/>
        <end position="149"/>
    </location>
</feature>
<dbReference type="GO" id="GO:0005952">
    <property type="term" value="C:cAMP-dependent protein kinase complex"/>
    <property type="evidence" value="ECO:0007669"/>
    <property type="project" value="TreeGrafter"/>
</dbReference>
<dbReference type="InterPro" id="IPR000961">
    <property type="entry name" value="AGC-kinase_C"/>
</dbReference>
<evidence type="ECO:0000256" key="9">
    <source>
        <dbReference type="PROSITE-ProRule" id="PRU10141"/>
    </source>
</evidence>
<evidence type="ECO:0000256" key="6">
    <source>
        <dbReference type="ARBA" id="ARBA00022840"/>
    </source>
</evidence>
<evidence type="ECO:0000259" key="12">
    <source>
        <dbReference type="PROSITE" id="PS51285"/>
    </source>
</evidence>